<sequence length="448" mass="48756">MDARTHDLAPATAPDAGPAPVCSGAARLAPFSLRPGLTFLHRWVGLFIAGFLFVSGVTGAVISWDHELDDLLNPHLMFAQSKGAAALPPLDLARRIEVRDPRVQVTYLPLAPEPGGTLAFGVAPKRNPATGKLFEPHYNQVFIDPATGAEQGRREWGAVWPITRETFVSFLYVLHYTLHIPAMWGIDRWGIWLLGGVAVLWTLDCFVGFYLTLPPRRKALPGGNGAKPAKGFWARWKPAWVIKTSASAYRINFDIHRAFGLWLWGVLFTVAFTAFSLNLYSEVFYPVMSKVSKVTPGPFDLRKPADIHSPIVATRTYAQVLDSARAEAAKRGWRAPAGSGFYSPEYGIYGVAFHEPGGDHGAAGVGPPYLYYDGKTGALLGARQPWKGTAADIFVQAQFPLHSGRILGIPGRILISLTGLVVAALSVTGVVIWLKKRRARVGRGARAA</sequence>
<name>A0ABU1N004_9CAUL</name>
<dbReference type="Proteomes" id="UP001262754">
    <property type="component" value="Unassembled WGS sequence"/>
</dbReference>
<keyword evidence="1" id="KW-1133">Transmembrane helix</keyword>
<feature type="transmembrane region" description="Helical" evidence="1">
    <location>
        <begin position="413"/>
        <end position="434"/>
    </location>
</feature>
<evidence type="ECO:0000313" key="3">
    <source>
        <dbReference type="Proteomes" id="UP001262754"/>
    </source>
</evidence>
<proteinExistence type="predicted"/>
<dbReference type="Pfam" id="PF03929">
    <property type="entry name" value="PepSY_TM"/>
    <property type="match status" value="1"/>
</dbReference>
<evidence type="ECO:0000256" key="1">
    <source>
        <dbReference type="SAM" id="Phobius"/>
    </source>
</evidence>
<protein>
    <submittedName>
        <fullName evidence="2">Iron-regulated membrane protein</fullName>
    </submittedName>
</protein>
<feature type="transmembrane region" description="Helical" evidence="1">
    <location>
        <begin position="259"/>
        <end position="280"/>
    </location>
</feature>
<reference evidence="2 3" key="1">
    <citation type="submission" date="2023-07" db="EMBL/GenBank/DDBJ databases">
        <title>Sorghum-associated microbial communities from plants grown in Nebraska, USA.</title>
        <authorList>
            <person name="Schachtman D."/>
        </authorList>
    </citation>
    <scope>NUCLEOTIDE SEQUENCE [LARGE SCALE GENOMIC DNA]</scope>
    <source>
        <strain evidence="2 3">DS2154</strain>
    </source>
</reference>
<dbReference type="PANTHER" id="PTHR34219:SF5">
    <property type="entry name" value="BLR4505 PROTEIN"/>
    <property type="match status" value="1"/>
</dbReference>
<feature type="transmembrane region" description="Helical" evidence="1">
    <location>
        <begin position="189"/>
        <end position="211"/>
    </location>
</feature>
<dbReference type="RefSeq" id="WP_310031763.1">
    <property type="nucleotide sequence ID" value="NZ_JAVDRL010000006.1"/>
</dbReference>
<organism evidence="2 3">
    <name type="scientific">Caulobacter rhizosphaerae</name>
    <dbReference type="NCBI Taxonomy" id="2010972"/>
    <lineage>
        <taxon>Bacteria</taxon>
        <taxon>Pseudomonadati</taxon>
        <taxon>Pseudomonadota</taxon>
        <taxon>Alphaproteobacteria</taxon>
        <taxon>Caulobacterales</taxon>
        <taxon>Caulobacteraceae</taxon>
        <taxon>Caulobacter</taxon>
    </lineage>
</organism>
<gene>
    <name evidence="2" type="ORF">J2800_002420</name>
</gene>
<feature type="transmembrane region" description="Helical" evidence="1">
    <location>
        <begin position="43"/>
        <end position="64"/>
    </location>
</feature>
<keyword evidence="1" id="KW-0472">Membrane</keyword>
<dbReference type="PANTHER" id="PTHR34219">
    <property type="entry name" value="IRON-REGULATED INNER MEMBRANE PROTEIN-RELATED"/>
    <property type="match status" value="1"/>
</dbReference>
<comment type="caution">
    <text evidence="2">The sequence shown here is derived from an EMBL/GenBank/DDBJ whole genome shotgun (WGS) entry which is preliminary data.</text>
</comment>
<keyword evidence="1" id="KW-0812">Transmembrane</keyword>
<evidence type="ECO:0000313" key="2">
    <source>
        <dbReference type="EMBL" id="MDR6531673.1"/>
    </source>
</evidence>
<dbReference type="EMBL" id="JAVDRL010000006">
    <property type="protein sequence ID" value="MDR6531673.1"/>
    <property type="molecule type" value="Genomic_DNA"/>
</dbReference>
<keyword evidence="3" id="KW-1185">Reference proteome</keyword>
<accession>A0ABU1N004</accession>
<dbReference type="InterPro" id="IPR005625">
    <property type="entry name" value="PepSY-ass_TM"/>
</dbReference>